<dbReference type="EMBL" id="JH109152">
    <property type="protein sequence ID" value="EGW22100.1"/>
    <property type="molecule type" value="Genomic_DNA"/>
</dbReference>
<evidence type="ECO:0000259" key="2">
    <source>
        <dbReference type="SMART" id="SM01007"/>
    </source>
</evidence>
<keyword evidence="1" id="KW-1133">Transmembrane helix</keyword>
<dbReference type="GO" id="GO:0005996">
    <property type="term" value="P:monosaccharide metabolic process"/>
    <property type="evidence" value="ECO:0007669"/>
    <property type="project" value="UniProtKB-ARBA"/>
</dbReference>
<protein>
    <submittedName>
        <fullName evidence="3">Class II aldolase/adducin family protein</fullName>
    </submittedName>
</protein>
<dbReference type="STRING" id="697282.Mettu_0899"/>
<dbReference type="InterPro" id="IPR001303">
    <property type="entry name" value="Aldolase_II/adducin_N"/>
</dbReference>
<dbReference type="Pfam" id="PF00596">
    <property type="entry name" value="Aldolase_II"/>
    <property type="match status" value="1"/>
</dbReference>
<dbReference type="InterPro" id="IPR036409">
    <property type="entry name" value="Aldolase_II/adducin_N_sf"/>
</dbReference>
<accession>G3IQL4</accession>
<dbReference type="HOGENOM" id="CLU_088910_0_0_6"/>
<reference evidence="3 4" key="1">
    <citation type="submission" date="2011-06" db="EMBL/GenBank/DDBJ databases">
        <title>Genomic sequence of Methylobacter tundripaludum SV96.</title>
        <authorList>
            <consortium name="US DOE Joint Genome Institute"/>
            <person name="Lucas S."/>
            <person name="Han J."/>
            <person name="Lapidus A."/>
            <person name="Cheng J.-F."/>
            <person name="Goodwin L."/>
            <person name="Pitluck S."/>
            <person name="Held B."/>
            <person name="Detter J.C."/>
            <person name="Han C."/>
            <person name="Tapia R."/>
            <person name="Land M."/>
            <person name="Hauser L."/>
            <person name="Kyrpides N."/>
            <person name="Ivanova N."/>
            <person name="Ovchinnikova G."/>
            <person name="Pagani I."/>
            <person name="Klotz M.G."/>
            <person name="Dispirito A.A."/>
            <person name="Murrell J.C."/>
            <person name="Dunfield P."/>
            <person name="Kalyuzhnaya M.G."/>
            <person name="Svenning M."/>
            <person name="Trotsenko Y.A."/>
            <person name="Stein L.Y."/>
            <person name="Woyke T."/>
        </authorList>
    </citation>
    <scope>NUCLEOTIDE SEQUENCE [LARGE SCALE GENOMIC DNA]</scope>
    <source>
        <strain evidence="4">ATCC BAA-1195 / DSM 17260 / SV96</strain>
    </source>
</reference>
<evidence type="ECO:0000313" key="4">
    <source>
        <dbReference type="Proteomes" id="UP000004664"/>
    </source>
</evidence>
<dbReference type="eggNOG" id="COG0235">
    <property type="taxonomic scope" value="Bacteria"/>
</dbReference>
<feature type="domain" description="Class II aldolase/adducin N-terminal" evidence="2">
    <location>
        <begin position="92"/>
        <end position="264"/>
    </location>
</feature>
<organism evidence="3 4">
    <name type="scientific">Methylobacter tundripaludum (strain ATCC BAA-1195 / DSM 17260 / SV96)</name>
    <dbReference type="NCBI Taxonomy" id="697282"/>
    <lineage>
        <taxon>Bacteria</taxon>
        <taxon>Pseudomonadati</taxon>
        <taxon>Pseudomonadota</taxon>
        <taxon>Gammaproteobacteria</taxon>
        <taxon>Methylococcales</taxon>
        <taxon>Methylococcaceae</taxon>
        <taxon>Methylobacter</taxon>
    </lineage>
</organism>
<dbReference type="Gene3D" id="3.40.225.10">
    <property type="entry name" value="Class II aldolase/adducin N-terminal domain"/>
    <property type="match status" value="1"/>
</dbReference>
<dbReference type="Proteomes" id="UP000004664">
    <property type="component" value="Unassembled WGS sequence"/>
</dbReference>
<name>G3IQL4_METTV</name>
<keyword evidence="4" id="KW-1185">Reference proteome</keyword>
<sequence>MDGGNADDCRKRSRQNRPSNSKTVNFITLCILSVFYFLNYTVAVFLPTQPHRPRSCHMKEQEGVIKYQLNHTQRSISSPLSLTEINAWRTIAVRLDLIGQIPERYDNIGFGNISQRIDPRSDQFIISGTQTGHIKQLSPEHYCLIVKAEPHQNRLQSCGLRKPSSESLTHASIYAQDNTIQAVIHAHSPEIWKHTLALGLPHTSADVPYGTVEMATAVEQLFQSGNLSQTSLFTMLGHEDGVVAFGRNMQEAAWELIKYLSLAIGIEQQRINR</sequence>
<proteinExistence type="predicted"/>
<dbReference type="AlphaFoldDB" id="G3IQL4"/>
<evidence type="ECO:0000256" key="1">
    <source>
        <dbReference type="SAM" id="Phobius"/>
    </source>
</evidence>
<keyword evidence="1" id="KW-0472">Membrane</keyword>
<keyword evidence="1" id="KW-0812">Transmembrane</keyword>
<dbReference type="SUPFAM" id="SSF53639">
    <property type="entry name" value="AraD/HMP-PK domain-like"/>
    <property type="match status" value="1"/>
</dbReference>
<feature type="transmembrane region" description="Helical" evidence="1">
    <location>
        <begin position="24"/>
        <end position="46"/>
    </location>
</feature>
<dbReference type="SMART" id="SM01007">
    <property type="entry name" value="Aldolase_II"/>
    <property type="match status" value="1"/>
</dbReference>
<evidence type="ECO:0000313" key="3">
    <source>
        <dbReference type="EMBL" id="EGW22100.1"/>
    </source>
</evidence>
<gene>
    <name evidence="3" type="ORF">Mettu_0899</name>
</gene>